<comment type="caution">
    <text evidence="10">The sequence shown here is derived from an EMBL/GenBank/DDBJ whole genome shotgun (WGS) entry which is preliminary data.</text>
</comment>
<feature type="signal peptide" evidence="8">
    <location>
        <begin position="1"/>
        <end position="25"/>
    </location>
</feature>
<organism evidence="10 11">
    <name type="scientific">Bacillus bingmayongensis</name>
    <dbReference type="NCBI Taxonomy" id="1150157"/>
    <lineage>
        <taxon>Bacteria</taxon>
        <taxon>Bacillati</taxon>
        <taxon>Bacillota</taxon>
        <taxon>Bacilli</taxon>
        <taxon>Bacillales</taxon>
        <taxon>Bacillaceae</taxon>
        <taxon>Bacillus</taxon>
    </lineage>
</organism>
<dbReference type="Pfam" id="PF00746">
    <property type="entry name" value="Gram_pos_anchor"/>
    <property type="match status" value="1"/>
</dbReference>
<comment type="subcellular location">
    <subcellularLocation>
        <location evidence="1">Secreted</location>
        <location evidence="1">Cell wall</location>
        <topology evidence="1">Peptidoglycan-anchor</topology>
    </subcellularLocation>
</comment>
<keyword evidence="7" id="KW-0472">Membrane</keyword>
<name>A0ABU5K081_9BACI</name>
<evidence type="ECO:0000313" key="10">
    <source>
        <dbReference type="EMBL" id="MDZ5609065.1"/>
    </source>
</evidence>
<keyword evidence="5" id="KW-0572">Peptidoglycan-anchor</keyword>
<feature type="region of interest" description="Disordered" evidence="6">
    <location>
        <begin position="47"/>
        <end position="83"/>
    </location>
</feature>
<protein>
    <submittedName>
        <fullName evidence="10">LPXTG cell wall anchor domain-containing protein</fullName>
    </submittedName>
</protein>
<feature type="transmembrane region" description="Helical" evidence="7">
    <location>
        <begin position="88"/>
        <end position="108"/>
    </location>
</feature>
<feature type="chain" id="PRO_5046747389" evidence="8">
    <location>
        <begin position="26"/>
        <end position="120"/>
    </location>
</feature>
<dbReference type="Proteomes" id="UP001291930">
    <property type="component" value="Unassembled WGS sequence"/>
</dbReference>
<proteinExistence type="predicted"/>
<gene>
    <name evidence="10" type="ORF">U2I54_18840</name>
</gene>
<keyword evidence="3" id="KW-0964">Secreted</keyword>
<evidence type="ECO:0000256" key="6">
    <source>
        <dbReference type="SAM" id="MobiDB-lite"/>
    </source>
</evidence>
<evidence type="ECO:0000256" key="2">
    <source>
        <dbReference type="ARBA" id="ARBA00022512"/>
    </source>
</evidence>
<evidence type="ECO:0000256" key="7">
    <source>
        <dbReference type="SAM" id="Phobius"/>
    </source>
</evidence>
<dbReference type="EMBL" id="JAXOVW010000048">
    <property type="protein sequence ID" value="MDZ5609065.1"/>
    <property type="molecule type" value="Genomic_DNA"/>
</dbReference>
<dbReference type="NCBIfam" id="TIGR03063">
    <property type="entry name" value="srtB_target"/>
    <property type="match status" value="1"/>
</dbReference>
<evidence type="ECO:0000256" key="8">
    <source>
        <dbReference type="SAM" id="SignalP"/>
    </source>
</evidence>
<evidence type="ECO:0000256" key="1">
    <source>
        <dbReference type="ARBA" id="ARBA00004168"/>
    </source>
</evidence>
<dbReference type="NCBIfam" id="TIGR01167">
    <property type="entry name" value="LPXTG_anchor"/>
    <property type="match status" value="1"/>
</dbReference>
<evidence type="ECO:0000256" key="5">
    <source>
        <dbReference type="ARBA" id="ARBA00023088"/>
    </source>
</evidence>
<evidence type="ECO:0000256" key="3">
    <source>
        <dbReference type="ARBA" id="ARBA00022525"/>
    </source>
</evidence>
<evidence type="ECO:0000313" key="11">
    <source>
        <dbReference type="Proteomes" id="UP001291930"/>
    </source>
</evidence>
<evidence type="ECO:0000256" key="4">
    <source>
        <dbReference type="ARBA" id="ARBA00022729"/>
    </source>
</evidence>
<feature type="compositionally biased region" description="Polar residues" evidence="6">
    <location>
        <begin position="68"/>
        <end position="77"/>
    </location>
</feature>
<feature type="domain" description="Gram-positive cocci surface proteins LPxTG" evidence="9">
    <location>
        <begin position="76"/>
        <end position="113"/>
    </location>
</feature>
<dbReference type="InterPro" id="IPR019931">
    <property type="entry name" value="LPXTG_anchor"/>
</dbReference>
<sequence length="120" mass="12776">MGRNKLCLSLGIILMCLSIPVVSTAAESHDYQSNGEVSFFGKYIDPSSEAPTGSGNSSETGGGYPSGNLGSDGQSDQSLEKIPQTGDASNLGIVILGLLFTVSVFYMVRKYKKMQWSENL</sequence>
<evidence type="ECO:0000259" key="9">
    <source>
        <dbReference type="Pfam" id="PF00746"/>
    </source>
</evidence>
<keyword evidence="7" id="KW-1133">Transmembrane helix</keyword>
<accession>A0ABU5K081</accession>
<keyword evidence="7" id="KW-0812">Transmembrane</keyword>
<reference evidence="11" key="1">
    <citation type="submission" date="2023-11" db="EMBL/GenBank/DDBJ databases">
        <title>Genome Sequence of Bacillus pseudomycoides stain BUPM19.</title>
        <authorList>
            <person name="Farhat A."/>
        </authorList>
    </citation>
    <scope>NUCLEOTIDE SEQUENCE [LARGE SCALE GENOMIC DNA]</scope>
    <source>
        <strain evidence="11">BUPM19</strain>
    </source>
</reference>
<keyword evidence="4 8" id="KW-0732">Signal</keyword>
<dbReference type="InterPro" id="IPR017502">
    <property type="entry name" value="Sortase_SrtB_target"/>
</dbReference>
<keyword evidence="11" id="KW-1185">Reference proteome</keyword>
<keyword evidence="2" id="KW-0134">Cell wall</keyword>
<dbReference type="RefSeq" id="WP_374218629.1">
    <property type="nucleotide sequence ID" value="NZ_JAXOVW010000048.1"/>
</dbReference>